<dbReference type="EMBL" id="JAXOVC010000005">
    <property type="protein sequence ID" value="KAK4501827.1"/>
    <property type="molecule type" value="Genomic_DNA"/>
</dbReference>
<organism evidence="1 2">
    <name type="scientific">Zasmidium cellare</name>
    <name type="common">Wine cellar mold</name>
    <name type="synonym">Racodium cellare</name>
    <dbReference type="NCBI Taxonomy" id="395010"/>
    <lineage>
        <taxon>Eukaryota</taxon>
        <taxon>Fungi</taxon>
        <taxon>Dikarya</taxon>
        <taxon>Ascomycota</taxon>
        <taxon>Pezizomycotina</taxon>
        <taxon>Dothideomycetes</taxon>
        <taxon>Dothideomycetidae</taxon>
        <taxon>Mycosphaerellales</taxon>
        <taxon>Mycosphaerellaceae</taxon>
        <taxon>Zasmidium</taxon>
    </lineage>
</organism>
<sequence length="227" mass="25534">MSAQDRTSEWVQAQNDLANEPEQQGFIEAVRGSTVPEDTPMQARWDENMAMTTTTLLGFSQNDPDPNNRSIWIQVNQWRFTDRAGVLAHLQSRGRSLQPGPVGDPMAFDDAKDYRDSLQELLRLDRACLEITNLTASGKALNGEEWCVPLCVDSDVEAAFGIQPSGTMQDFQAGLAQGNEYVVVFFDLYFRQGEWRRGVKACKSAQRLAAKMPEFGVKLMPEEDEFF</sequence>
<accession>A0ABR0EJV2</accession>
<comment type="caution">
    <text evidence="1">The sequence shown here is derived from an EMBL/GenBank/DDBJ whole genome shotgun (WGS) entry which is preliminary data.</text>
</comment>
<name>A0ABR0EJV2_ZASCE</name>
<proteinExistence type="predicted"/>
<keyword evidence="2" id="KW-1185">Reference proteome</keyword>
<evidence type="ECO:0000313" key="1">
    <source>
        <dbReference type="EMBL" id="KAK4501827.1"/>
    </source>
</evidence>
<dbReference type="Proteomes" id="UP001305779">
    <property type="component" value="Unassembled WGS sequence"/>
</dbReference>
<reference evidence="1 2" key="1">
    <citation type="journal article" date="2023" name="G3 (Bethesda)">
        <title>A chromosome-level genome assembly of Zasmidium syzygii isolated from banana leaves.</title>
        <authorList>
            <person name="van Westerhoven A.C."/>
            <person name="Mehrabi R."/>
            <person name="Talebi R."/>
            <person name="Steentjes M.B.F."/>
            <person name="Corcolon B."/>
            <person name="Chong P.A."/>
            <person name="Kema G.H.J."/>
            <person name="Seidl M.F."/>
        </authorList>
    </citation>
    <scope>NUCLEOTIDE SEQUENCE [LARGE SCALE GENOMIC DNA]</scope>
    <source>
        <strain evidence="1 2">P124</strain>
    </source>
</reference>
<gene>
    <name evidence="1" type="ORF">PRZ48_007636</name>
</gene>
<protein>
    <submittedName>
        <fullName evidence="1">Uncharacterized protein</fullName>
    </submittedName>
</protein>
<evidence type="ECO:0000313" key="2">
    <source>
        <dbReference type="Proteomes" id="UP001305779"/>
    </source>
</evidence>